<dbReference type="PANTHER" id="PTHR43584">
    <property type="entry name" value="NUCLEOTIDYL TRANSFERASE"/>
    <property type="match status" value="1"/>
</dbReference>
<proteinExistence type="predicted"/>
<dbReference type="InterPro" id="IPR005835">
    <property type="entry name" value="NTP_transferase_dom"/>
</dbReference>
<dbReference type="InterPro" id="IPR050065">
    <property type="entry name" value="GlmU-like"/>
</dbReference>
<feature type="domain" description="Nucleotidyl transferase" evidence="3">
    <location>
        <begin position="3"/>
        <end position="121"/>
    </location>
</feature>
<evidence type="ECO:0000259" key="3">
    <source>
        <dbReference type="Pfam" id="PF00483"/>
    </source>
</evidence>
<dbReference type="AlphaFoldDB" id="A0A382DWH6"/>
<name>A0A382DWH6_9ZZZZ</name>
<gene>
    <name evidence="4" type="ORF">METZ01_LOCUS194955</name>
</gene>
<dbReference type="CDD" id="cd02523">
    <property type="entry name" value="PC_cytidylyltransferase"/>
    <property type="match status" value="1"/>
</dbReference>
<keyword evidence="1" id="KW-0808">Transferase</keyword>
<dbReference type="Gene3D" id="3.90.550.10">
    <property type="entry name" value="Spore Coat Polysaccharide Biosynthesis Protein SpsA, Chain A"/>
    <property type="match status" value="1"/>
</dbReference>
<dbReference type="Pfam" id="PF00483">
    <property type="entry name" value="NTP_transferase"/>
    <property type="match status" value="1"/>
</dbReference>
<evidence type="ECO:0000313" key="4">
    <source>
        <dbReference type="EMBL" id="SVB42101.1"/>
    </source>
</evidence>
<reference evidence="4" key="1">
    <citation type="submission" date="2018-05" db="EMBL/GenBank/DDBJ databases">
        <authorList>
            <person name="Lanie J.A."/>
            <person name="Ng W.-L."/>
            <person name="Kazmierczak K.M."/>
            <person name="Andrzejewski T.M."/>
            <person name="Davidsen T.M."/>
            <person name="Wayne K.J."/>
            <person name="Tettelin H."/>
            <person name="Glass J.I."/>
            <person name="Rusch D."/>
            <person name="Podicherti R."/>
            <person name="Tsui H.-C.T."/>
            <person name="Winkler M.E."/>
        </authorList>
    </citation>
    <scope>NUCLEOTIDE SEQUENCE</scope>
</reference>
<sequence length="243" mass="27494">MQGLILAAGASRRLYPLTENTPKCLLDIGGLPILSHQLNALNKYNINEVIIVLGYYKEMIIEYINKNHSEMKFTFITNNHYLDTNTSYSAYLCKDFLSSSDTLLMNGDVLYPPSLLKQIIDSNYETVLAVDIKRCGDEEVKVITDDKKRIISIGKELDIENSLGEFIGVAKLSTPFCNSFVSSLSKLIDDGGQSDYFESAIEPMLIKHDVFFEDISHLPCIEIDFKEDLQKANELVKNKLYNI</sequence>
<dbReference type="SUPFAM" id="SSF53448">
    <property type="entry name" value="Nucleotide-diphospho-sugar transferases"/>
    <property type="match status" value="1"/>
</dbReference>
<evidence type="ECO:0000256" key="2">
    <source>
        <dbReference type="ARBA" id="ARBA00022695"/>
    </source>
</evidence>
<accession>A0A382DWH6</accession>
<dbReference type="PANTHER" id="PTHR43584:SF5">
    <property type="entry name" value="PROTEIN LICC"/>
    <property type="match status" value="1"/>
</dbReference>
<keyword evidence="2" id="KW-0548">Nucleotidyltransferase</keyword>
<protein>
    <recommendedName>
        <fullName evidence="3">Nucleotidyl transferase domain-containing protein</fullName>
    </recommendedName>
</protein>
<dbReference type="InterPro" id="IPR029044">
    <property type="entry name" value="Nucleotide-diphossugar_trans"/>
</dbReference>
<dbReference type="EMBL" id="UINC01041182">
    <property type="protein sequence ID" value="SVB42101.1"/>
    <property type="molecule type" value="Genomic_DNA"/>
</dbReference>
<dbReference type="GO" id="GO:0016779">
    <property type="term" value="F:nucleotidyltransferase activity"/>
    <property type="evidence" value="ECO:0007669"/>
    <property type="project" value="UniProtKB-KW"/>
</dbReference>
<organism evidence="4">
    <name type="scientific">marine metagenome</name>
    <dbReference type="NCBI Taxonomy" id="408172"/>
    <lineage>
        <taxon>unclassified sequences</taxon>
        <taxon>metagenomes</taxon>
        <taxon>ecological metagenomes</taxon>
    </lineage>
</organism>
<evidence type="ECO:0000256" key="1">
    <source>
        <dbReference type="ARBA" id="ARBA00022679"/>
    </source>
</evidence>